<dbReference type="FunFam" id="1.20.900.10:FF:000003">
    <property type="entry name" value="Rho guanine nucleotide exchange factor 10 like"/>
    <property type="match status" value="1"/>
</dbReference>
<dbReference type="Proteomes" id="UP000001396">
    <property type="component" value="Unassembled WGS sequence"/>
</dbReference>
<feature type="compositionally biased region" description="Low complexity" evidence="1">
    <location>
        <begin position="748"/>
        <end position="761"/>
    </location>
</feature>
<dbReference type="AlphaFoldDB" id="D3BGU6"/>
<feature type="domain" description="PH" evidence="2">
    <location>
        <begin position="459"/>
        <end position="492"/>
    </location>
</feature>
<feature type="compositionally biased region" description="Low complexity" evidence="1">
    <location>
        <begin position="770"/>
        <end position="814"/>
    </location>
</feature>
<dbReference type="SUPFAM" id="SSF47576">
    <property type="entry name" value="Calponin-homology domain, CH-domain"/>
    <property type="match status" value="1"/>
</dbReference>
<dbReference type="PANTHER" id="PTHR12673:SF269">
    <property type="entry name" value="RHOGEF DOMAIN-CONTAINING PROTEIN"/>
    <property type="match status" value="1"/>
</dbReference>
<feature type="compositionally biased region" description="Low complexity" evidence="1">
    <location>
        <begin position="542"/>
        <end position="634"/>
    </location>
</feature>
<dbReference type="Pfam" id="PF00621">
    <property type="entry name" value="RhoGEF"/>
    <property type="match status" value="1"/>
</dbReference>
<dbReference type="SUPFAM" id="SSF48065">
    <property type="entry name" value="DBL homology domain (DH-domain)"/>
    <property type="match status" value="1"/>
</dbReference>
<dbReference type="GeneID" id="31363229"/>
<dbReference type="PRINTS" id="PR00888">
    <property type="entry name" value="SM22CALPONIN"/>
</dbReference>
<dbReference type="PROSITE" id="PS51089">
    <property type="entry name" value="HP"/>
    <property type="match status" value="1"/>
</dbReference>
<name>D3BGU6_HETP5</name>
<feature type="domain" description="Calponin-homology (CH)" evidence="4">
    <location>
        <begin position="16"/>
        <end position="121"/>
    </location>
</feature>
<dbReference type="InterPro" id="IPR003096">
    <property type="entry name" value="SM22_calponin"/>
</dbReference>
<dbReference type="PROSITE" id="PS50021">
    <property type="entry name" value="CH"/>
    <property type="match status" value="1"/>
</dbReference>
<comment type="caution">
    <text evidence="6">The sequence shown here is derived from an EMBL/GenBank/DDBJ whole genome shotgun (WGS) entry which is preliminary data.</text>
</comment>
<reference evidence="6 7" key="1">
    <citation type="journal article" date="2011" name="Genome Res.">
        <title>Phylogeny-wide analysis of social amoeba genomes highlights ancient origins for complex intercellular communication.</title>
        <authorList>
            <person name="Heidel A.J."/>
            <person name="Lawal H.M."/>
            <person name="Felder M."/>
            <person name="Schilde C."/>
            <person name="Helps N.R."/>
            <person name="Tunggal B."/>
            <person name="Rivero F."/>
            <person name="John U."/>
            <person name="Schleicher M."/>
            <person name="Eichinger L."/>
            <person name="Platzer M."/>
            <person name="Noegel A.A."/>
            <person name="Schaap P."/>
            <person name="Gloeckner G."/>
        </authorList>
    </citation>
    <scope>NUCLEOTIDE SEQUENCE [LARGE SCALE GENOMIC DNA]</scope>
    <source>
        <strain evidence="7">ATCC 26659 / Pp 5 / PN500</strain>
    </source>
</reference>
<dbReference type="CDD" id="cd00160">
    <property type="entry name" value="RhoGEF"/>
    <property type="match status" value="1"/>
</dbReference>
<dbReference type="InterPro" id="IPR035899">
    <property type="entry name" value="DBL_dom_sf"/>
</dbReference>
<dbReference type="InterPro" id="IPR001715">
    <property type="entry name" value="CH_dom"/>
</dbReference>
<dbReference type="InParanoid" id="D3BGU6"/>
<evidence type="ECO:0000313" key="6">
    <source>
        <dbReference type="EMBL" id="EFA79330.1"/>
    </source>
</evidence>
<dbReference type="SMART" id="SM00153">
    <property type="entry name" value="VHP"/>
    <property type="match status" value="1"/>
</dbReference>
<dbReference type="OMA" id="RRWSESE"/>
<dbReference type="Gene3D" id="1.10.418.10">
    <property type="entry name" value="Calponin-like domain"/>
    <property type="match status" value="1"/>
</dbReference>
<feature type="domain" description="HP" evidence="5">
    <location>
        <begin position="854"/>
        <end position="915"/>
    </location>
</feature>
<dbReference type="GO" id="GO:0005085">
    <property type="term" value="F:guanyl-nucleotide exchange factor activity"/>
    <property type="evidence" value="ECO:0007669"/>
    <property type="project" value="InterPro"/>
</dbReference>
<dbReference type="InterPro" id="IPR000219">
    <property type="entry name" value="DH_dom"/>
</dbReference>
<dbReference type="GO" id="GO:0035556">
    <property type="term" value="P:intracellular signal transduction"/>
    <property type="evidence" value="ECO:0007669"/>
    <property type="project" value="InterPro"/>
</dbReference>
<dbReference type="Pfam" id="PF00307">
    <property type="entry name" value="CH"/>
    <property type="match status" value="1"/>
</dbReference>
<feature type="compositionally biased region" description="Basic and acidic residues" evidence="1">
    <location>
        <begin position="701"/>
        <end position="719"/>
    </location>
</feature>
<evidence type="ECO:0000256" key="1">
    <source>
        <dbReference type="SAM" id="MobiDB-lite"/>
    </source>
</evidence>
<evidence type="ECO:0000259" key="3">
    <source>
        <dbReference type="PROSITE" id="PS50010"/>
    </source>
</evidence>
<dbReference type="PROSITE" id="PS50003">
    <property type="entry name" value="PH_DOMAIN"/>
    <property type="match status" value="1"/>
</dbReference>
<dbReference type="STRING" id="670386.D3BGU6"/>
<dbReference type="SUPFAM" id="SSF47050">
    <property type="entry name" value="VHP, Villin headpiece domain"/>
    <property type="match status" value="1"/>
</dbReference>
<feature type="domain" description="DH" evidence="3">
    <location>
        <begin position="220"/>
        <end position="400"/>
    </location>
</feature>
<evidence type="ECO:0000313" key="7">
    <source>
        <dbReference type="Proteomes" id="UP000001396"/>
    </source>
</evidence>
<dbReference type="Pfam" id="PF02209">
    <property type="entry name" value="VHP"/>
    <property type="match status" value="1"/>
</dbReference>
<dbReference type="RefSeq" id="XP_020431451.1">
    <property type="nucleotide sequence ID" value="XM_020578582.1"/>
</dbReference>
<dbReference type="GO" id="GO:0003779">
    <property type="term" value="F:actin binding"/>
    <property type="evidence" value="ECO:0007669"/>
    <property type="project" value="InterPro"/>
</dbReference>
<dbReference type="SUPFAM" id="SSF50729">
    <property type="entry name" value="PH domain-like"/>
    <property type="match status" value="1"/>
</dbReference>
<dbReference type="PROSITE" id="PS50010">
    <property type="entry name" value="DH_2"/>
    <property type="match status" value="1"/>
</dbReference>
<dbReference type="CDD" id="cd00014">
    <property type="entry name" value="CH_SF"/>
    <property type="match status" value="1"/>
</dbReference>
<dbReference type="Gene3D" id="1.20.900.10">
    <property type="entry name" value="Dbl homology (DH) domain"/>
    <property type="match status" value="1"/>
</dbReference>
<dbReference type="EMBL" id="ADBJ01000035">
    <property type="protein sequence ID" value="EFA79330.1"/>
    <property type="molecule type" value="Genomic_DNA"/>
</dbReference>
<protein>
    <submittedName>
        <fullName evidence="6">RhoGEF domain-containing protein</fullName>
    </submittedName>
</protein>
<dbReference type="Gene3D" id="1.10.950.10">
    <property type="entry name" value="Villin headpiece domain"/>
    <property type="match status" value="1"/>
</dbReference>
<dbReference type="InterPro" id="IPR001331">
    <property type="entry name" value="GDS_CDC24_CS"/>
</dbReference>
<evidence type="ECO:0000259" key="2">
    <source>
        <dbReference type="PROSITE" id="PS50003"/>
    </source>
</evidence>
<feature type="region of interest" description="Disordered" evidence="1">
    <location>
        <begin position="504"/>
        <end position="857"/>
    </location>
</feature>
<feature type="compositionally biased region" description="Low complexity" evidence="1">
    <location>
        <begin position="826"/>
        <end position="842"/>
    </location>
</feature>
<feature type="region of interest" description="Disordered" evidence="1">
    <location>
        <begin position="435"/>
        <end position="459"/>
    </location>
</feature>
<dbReference type="InterPro" id="IPR001849">
    <property type="entry name" value="PH_domain"/>
</dbReference>
<dbReference type="GO" id="GO:0005737">
    <property type="term" value="C:cytoplasm"/>
    <property type="evidence" value="ECO:0007669"/>
    <property type="project" value="TreeGrafter"/>
</dbReference>
<dbReference type="InterPro" id="IPR003128">
    <property type="entry name" value="Villin_headpiece"/>
</dbReference>
<dbReference type="GO" id="GO:0007010">
    <property type="term" value="P:cytoskeleton organization"/>
    <property type="evidence" value="ECO:0007669"/>
    <property type="project" value="InterPro"/>
</dbReference>
<sequence length="915" mass="101610">MSNMNSINDDRVKLFLRTEANVRQWIEESLKVTLKGDLYEKLRSGIVLCYLANAISPDAVPKIQENTNVEFKLHENISFFLEALEEFGTPKHKRFQLADLYEGGNKVKVIESLVSLAEYAVVKYGFHTKMKPIDPKTPVVIPAHEQLKELKYWLSLIKEPTKQMKGGRKGATILKTQMALLAGNTVDFAKCERGFIAFQSLWRGFKCRKLLTKIKRDCAYRDKITQEIFKTEKDYVTNLSICINNYMTPLKELLNKDQIKTIFSDIQIIHAFGQKLIEKLRPRIESWNHRQRLGDIFLEIADFLKVYTGYIQNYNNALAMLDEIRKKDKISHALNECRAHPDCKGFELSAFLITPIQRVPRYNLLLMDLVKHTWADHPDYKSLCDATERIKGIASFLNEKKREGENIKRFTDIQACLEKGPLLFAPTLEDQVGAAATTTTSSTTPLSASSSSSSSSSPLQITLKSNEVVLVFTAKDEEEYKEWVEDLKKTIVDAKEKDNMVKEAKAGHATAKESTQAPAQPEKEVTAEQQLAERRKTKKDLASSTNNANSNNTPQPTITISTSVSLPTSPVTSPIKESPSPATPSSPSITGNNHSNHNSGHGFSFISSILGKSSGSNSSSSSGNSSNSPSSNNKKTQKEEGLAHNSEQVSESVTVESNNSGGNCDSSESSIESSSPVAPSSPTISNKASRPKKKKQQQQHSVDDIDIGVKKSNHEDGGRARAQTRLQKLTGTLAFTRRKKDKEKLEQAAAASASSQSSESNDNNDDHIDNNNNNNNTEITSTTNNDNNNNNNNVIDESTRTLNTSGTNTNSNRKTPPPPVPSRNYTGDATTTTTLTNSGGATPSVLANSGGGGSEQQQKLSFEEIKSNRAELDQSKLETYLTDEEFSRVFNMEQSAFYKLPKWKQDQKKRELKLL</sequence>
<organism evidence="6 7">
    <name type="scientific">Heterostelium pallidum (strain ATCC 26659 / Pp 5 / PN500)</name>
    <name type="common">Cellular slime mold</name>
    <name type="synonym">Polysphondylium pallidum</name>
    <dbReference type="NCBI Taxonomy" id="670386"/>
    <lineage>
        <taxon>Eukaryota</taxon>
        <taxon>Amoebozoa</taxon>
        <taxon>Evosea</taxon>
        <taxon>Eumycetozoa</taxon>
        <taxon>Dictyostelia</taxon>
        <taxon>Acytosteliales</taxon>
        <taxon>Acytosteliaceae</taxon>
        <taxon>Heterostelium</taxon>
    </lineage>
</organism>
<dbReference type="PANTHER" id="PTHR12673">
    <property type="entry name" value="FACIOGENITAL DYSPLASIA PROTEIN"/>
    <property type="match status" value="1"/>
</dbReference>
<dbReference type="InterPro" id="IPR051092">
    <property type="entry name" value="FYVE_RhoGEF_PH"/>
</dbReference>
<dbReference type="InterPro" id="IPR036886">
    <property type="entry name" value="Villin_headpiece_dom_sf"/>
</dbReference>
<accession>D3BGU6</accession>
<dbReference type="InterPro" id="IPR036872">
    <property type="entry name" value="CH_dom_sf"/>
</dbReference>
<dbReference type="SMART" id="SM00033">
    <property type="entry name" value="CH"/>
    <property type="match status" value="1"/>
</dbReference>
<dbReference type="SMART" id="SM00325">
    <property type="entry name" value="RhoGEF"/>
    <property type="match status" value="1"/>
</dbReference>
<feature type="compositionally biased region" description="Low complexity" evidence="1">
    <location>
        <begin position="645"/>
        <end position="685"/>
    </location>
</feature>
<dbReference type="PROSITE" id="PS00741">
    <property type="entry name" value="DH_1"/>
    <property type="match status" value="1"/>
</dbReference>
<evidence type="ECO:0000259" key="4">
    <source>
        <dbReference type="PROSITE" id="PS50021"/>
    </source>
</evidence>
<evidence type="ECO:0000259" key="5">
    <source>
        <dbReference type="PROSITE" id="PS51089"/>
    </source>
</evidence>
<proteinExistence type="predicted"/>
<gene>
    <name evidence="6" type="primary">gxcZ</name>
    <name evidence="6" type="ORF">PPL_07748</name>
</gene>
<keyword evidence="7" id="KW-1185">Reference proteome</keyword>
<feature type="compositionally biased region" description="Basic and acidic residues" evidence="1">
    <location>
        <begin position="521"/>
        <end position="534"/>
    </location>
</feature>